<sequence>MRLIFKAIVNRRVVEIWDSPKMSGNIEILYLRLHNMYYKKLPKKLKKLFKITSFKINHVFS</sequence>
<dbReference type="EMBL" id="NIPR01000023">
    <property type="protein sequence ID" value="PMD69847.1"/>
    <property type="molecule type" value="Genomic_DNA"/>
</dbReference>
<dbReference type="Proteomes" id="UP000235649">
    <property type="component" value="Unassembled WGS sequence"/>
</dbReference>
<proteinExistence type="predicted"/>
<keyword evidence="2" id="KW-1185">Reference proteome</keyword>
<name>A0A2N7ATS0_9LACO</name>
<evidence type="ECO:0000313" key="2">
    <source>
        <dbReference type="Proteomes" id="UP000235649"/>
    </source>
</evidence>
<protein>
    <submittedName>
        <fullName evidence="1">Uncharacterized protein</fullName>
    </submittedName>
</protein>
<evidence type="ECO:0000313" key="1">
    <source>
        <dbReference type="EMBL" id="PMD69847.1"/>
    </source>
</evidence>
<comment type="caution">
    <text evidence="1">The sequence shown here is derived from an EMBL/GenBank/DDBJ whole genome shotgun (WGS) entry which is preliminary data.</text>
</comment>
<reference evidence="1 2" key="1">
    <citation type="submission" date="2017-05" db="EMBL/GenBank/DDBJ databases">
        <title>Lactobacillus nurukis nov., sp. nov., isolated from nuruk.</title>
        <authorList>
            <person name="Kim S.-J."/>
        </authorList>
    </citation>
    <scope>NUCLEOTIDE SEQUENCE [LARGE SCALE GENOMIC DNA]</scope>
    <source>
        <strain evidence="1 2">SYF10-1a</strain>
    </source>
</reference>
<organism evidence="1 2">
    <name type="scientific">Companilactobacillus nuruki</name>
    <dbReference type="NCBI Taxonomy" id="1993540"/>
    <lineage>
        <taxon>Bacteria</taxon>
        <taxon>Bacillati</taxon>
        <taxon>Bacillota</taxon>
        <taxon>Bacilli</taxon>
        <taxon>Lactobacillales</taxon>
        <taxon>Lactobacillaceae</taxon>
        <taxon>Companilactobacillus</taxon>
    </lineage>
</organism>
<gene>
    <name evidence="1" type="ORF">CBP76_07550</name>
</gene>
<accession>A0A2N7ATS0</accession>
<dbReference type="AlphaFoldDB" id="A0A2N7ATS0"/>